<gene>
    <name evidence="3" type="ORF">HU722_22685</name>
</gene>
<dbReference type="EMBL" id="JABWQF010000014">
    <property type="protein sequence ID" value="MBC3294332.1"/>
    <property type="molecule type" value="Genomic_DNA"/>
</dbReference>
<evidence type="ECO:0000259" key="2">
    <source>
        <dbReference type="Pfam" id="PF20434"/>
    </source>
</evidence>
<evidence type="ECO:0000256" key="1">
    <source>
        <dbReference type="ARBA" id="ARBA00022801"/>
    </source>
</evidence>
<keyword evidence="1 3" id="KW-0378">Hydrolase</keyword>
<dbReference type="GO" id="GO:0016787">
    <property type="term" value="F:hydrolase activity"/>
    <property type="evidence" value="ECO:0007669"/>
    <property type="project" value="UniProtKB-KW"/>
</dbReference>
<dbReference type="AlphaFoldDB" id="A0A8I0CY08"/>
<reference evidence="3" key="1">
    <citation type="journal article" date="2020" name="Microorganisms">
        <title>Reliable Identification of Environmental Pseudomonas Isolates Using the rpoD Gene.</title>
        <authorList>
            <consortium name="The Broad Institute Genome Sequencing Platform"/>
            <person name="Girard L."/>
            <person name="Lood C."/>
            <person name="Rokni-Zadeh H."/>
            <person name="van Noort V."/>
            <person name="Lavigne R."/>
            <person name="De Mot R."/>
        </authorList>
    </citation>
    <scope>NUCLEOTIDE SEQUENCE [LARGE SCALE GENOMIC DNA]</scope>
    <source>
        <strain evidence="3">SWRI145</strain>
    </source>
</reference>
<dbReference type="InterPro" id="IPR049492">
    <property type="entry name" value="BD-FAE-like_dom"/>
</dbReference>
<feature type="domain" description="BD-FAE-like" evidence="2">
    <location>
        <begin position="101"/>
        <end position="264"/>
    </location>
</feature>
<comment type="caution">
    <text evidence="3">The sequence shown here is derived from an EMBL/GenBank/DDBJ whole genome shotgun (WGS) entry which is preliminary data.</text>
</comment>
<proteinExistence type="predicted"/>
<organism evidence="3">
    <name type="scientific">Pseudomonas tritici</name>
    <dbReference type="NCBI Taxonomy" id="2745518"/>
    <lineage>
        <taxon>Bacteria</taxon>
        <taxon>Pseudomonadati</taxon>
        <taxon>Pseudomonadota</taxon>
        <taxon>Gammaproteobacteria</taxon>
        <taxon>Pseudomonadales</taxon>
        <taxon>Pseudomonadaceae</taxon>
        <taxon>Pseudomonas</taxon>
    </lineage>
</organism>
<dbReference type="PANTHER" id="PTHR48081:SF6">
    <property type="entry name" value="PEPTIDASE S9 PROLYL OLIGOPEPTIDASE CATALYTIC DOMAIN-CONTAINING PROTEIN"/>
    <property type="match status" value="1"/>
</dbReference>
<name>A0A8I0CY08_9PSED</name>
<evidence type="ECO:0000313" key="3">
    <source>
        <dbReference type="EMBL" id="MBC3294332.1"/>
    </source>
</evidence>
<dbReference type="Gene3D" id="3.40.50.1820">
    <property type="entry name" value="alpha/beta hydrolase"/>
    <property type="match status" value="1"/>
</dbReference>
<dbReference type="InterPro" id="IPR050300">
    <property type="entry name" value="GDXG_lipolytic_enzyme"/>
</dbReference>
<protein>
    <submittedName>
        <fullName evidence="3">Alpha/beta hydrolase</fullName>
    </submittedName>
</protein>
<accession>A0A8I0CY08</accession>
<dbReference type="PANTHER" id="PTHR48081">
    <property type="entry name" value="AB HYDROLASE SUPERFAMILY PROTEIN C4A8.06C"/>
    <property type="match status" value="1"/>
</dbReference>
<dbReference type="InterPro" id="IPR029058">
    <property type="entry name" value="AB_hydrolase_fold"/>
</dbReference>
<dbReference type="Pfam" id="PF20434">
    <property type="entry name" value="BD-FAE"/>
    <property type="match status" value="1"/>
</dbReference>
<dbReference type="SUPFAM" id="SSF53474">
    <property type="entry name" value="alpha/beta-Hydrolases"/>
    <property type="match status" value="1"/>
</dbReference>
<sequence length="308" mass="33683">METLSHAALEKMMAHAVAHSTTFTVWPHGEAPGAASSDAAFTPEPRYTGTSDYDRSVTGVRAPEITVYAPDKPNGVGILVTPGGSYRRVVLDKEGSALAPFFNARGYTLFVMTYRMPGDGHQEGADAPLADIQRAMRIIRANAQAWKLDPERIGVLGFSAGGHVAASLGTRFNEQVYQPIDTADELSARPAFMALVYPVITMHANIDHPGSRHELIGNNPTPAQINRYSLEDRAEKDTPPTFLLHAIDDPAVKVENSLEMFTALRRLDVPVEMHLFERGKHGFGIRDAQGLPAAIWPELMMNWIATKV</sequence>